<keyword evidence="2" id="KW-1185">Reference proteome</keyword>
<sequence length="421" mass="48714">MTNELRRFCIIWKNRLNMPPSNCAALYDKGLLFRSLGRLHDAVELFIDIRTQKDCSPWQAVLCMEQHALCLQEIAETENEDDQREALNTNIKELLFEAIEKAAYIASLVPFYQPRGTAFPFLKDMLLRRDKGNKYYKTTLKEFARLYELIVKYGHALSFYTKISEMSDTDAKDPEIILKMALNYVKQRDFRNSLMFFNLIEASCTRLADGNRKLYFEAYLEGALCALEQDNVKEAKSRFKRTVRFCSQRKLISEDDDEEEGSYDIHIQTSRDGEKSGLKLFDLLTNTCGLEVSLKDNQSIEELKYEGIYEGVGNIMEQSCLIILIIDDASLRKGDLRYFINMAVDLNVDSNLGTGIISICLGTFNVPVEIKTFPAFIQPQHLDISEKKHDNFQWLRDFFWKATEQTLHLSMPNDTDRTDSD</sequence>
<dbReference type="InterPro" id="IPR011990">
    <property type="entry name" value="TPR-like_helical_dom_sf"/>
</dbReference>
<dbReference type="AlphaFoldDB" id="A0ABD3WQA2"/>
<accession>A0ABD3WQA2</accession>
<evidence type="ECO:0000313" key="2">
    <source>
        <dbReference type="Proteomes" id="UP001634394"/>
    </source>
</evidence>
<dbReference type="Proteomes" id="UP001634394">
    <property type="component" value="Unassembled WGS sequence"/>
</dbReference>
<organism evidence="1 2">
    <name type="scientific">Sinanodonta woodiana</name>
    <name type="common">Chinese pond mussel</name>
    <name type="synonym">Anodonta woodiana</name>
    <dbReference type="NCBI Taxonomy" id="1069815"/>
    <lineage>
        <taxon>Eukaryota</taxon>
        <taxon>Metazoa</taxon>
        <taxon>Spiralia</taxon>
        <taxon>Lophotrochozoa</taxon>
        <taxon>Mollusca</taxon>
        <taxon>Bivalvia</taxon>
        <taxon>Autobranchia</taxon>
        <taxon>Heteroconchia</taxon>
        <taxon>Palaeoheterodonta</taxon>
        <taxon>Unionida</taxon>
        <taxon>Unionoidea</taxon>
        <taxon>Unionidae</taxon>
        <taxon>Unioninae</taxon>
        <taxon>Sinanodonta</taxon>
    </lineage>
</organism>
<proteinExistence type="predicted"/>
<evidence type="ECO:0000313" key="1">
    <source>
        <dbReference type="EMBL" id="KAL3875700.1"/>
    </source>
</evidence>
<protein>
    <submittedName>
        <fullName evidence="1">Uncharacterized protein</fullName>
    </submittedName>
</protein>
<comment type="caution">
    <text evidence="1">The sequence shown here is derived from an EMBL/GenBank/DDBJ whole genome shotgun (WGS) entry which is preliminary data.</text>
</comment>
<dbReference type="Gene3D" id="1.25.40.10">
    <property type="entry name" value="Tetratricopeptide repeat domain"/>
    <property type="match status" value="1"/>
</dbReference>
<gene>
    <name evidence="1" type="ORF">ACJMK2_033628</name>
</gene>
<dbReference type="SUPFAM" id="SSF48452">
    <property type="entry name" value="TPR-like"/>
    <property type="match status" value="1"/>
</dbReference>
<reference evidence="1 2" key="1">
    <citation type="submission" date="2024-11" db="EMBL/GenBank/DDBJ databases">
        <title>Chromosome-level genome assembly of the freshwater bivalve Anodonta woodiana.</title>
        <authorList>
            <person name="Chen X."/>
        </authorList>
    </citation>
    <scope>NUCLEOTIDE SEQUENCE [LARGE SCALE GENOMIC DNA]</scope>
    <source>
        <strain evidence="1">MN2024</strain>
        <tissue evidence="1">Gills</tissue>
    </source>
</reference>
<name>A0ABD3WQA2_SINWO</name>
<dbReference type="EMBL" id="JBJQND010000005">
    <property type="protein sequence ID" value="KAL3875700.1"/>
    <property type="molecule type" value="Genomic_DNA"/>
</dbReference>